<evidence type="ECO:0000313" key="6">
    <source>
        <dbReference type="Proteomes" id="UP000652761"/>
    </source>
</evidence>
<feature type="domain" description="Glycosyl transferase 64" evidence="4">
    <location>
        <begin position="136"/>
        <end position="172"/>
    </location>
</feature>
<evidence type="ECO:0000313" key="5">
    <source>
        <dbReference type="EMBL" id="MQM03321.1"/>
    </source>
</evidence>
<evidence type="ECO:0000256" key="3">
    <source>
        <dbReference type="ARBA" id="ARBA00023157"/>
    </source>
</evidence>
<accession>A0A843WCE2</accession>
<dbReference type="EMBL" id="NMUH01003012">
    <property type="protein sequence ID" value="MQM03321.1"/>
    <property type="molecule type" value="Genomic_DNA"/>
</dbReference>
<sequence length="181" mass="20568">MPSKRGYTILINTWKRNNLLKKSVQHYASCSGVDSIHIIWSEADPPSDSLFFYLNRVVDKSSRDDRKIELLFDLNVEDSLNNRFKDIKELTGDAILSIDDDVLFSCHSVEFAFSVWQSAPSTLVGFVPRKIEEMGSSGISSLGGHNERRSRCLNDFVALYGRMPLVATTVKAVEGRDDWFW</sequence>
<dbReference type="PANTHER" id="PTHR48410:SF1">
    <property type="entry name" value="GLYCOSYLINOSITOL PHOSPHORYLCERAMIDE MANNOSYL TRANSFERASE 1"/>
    <property type="match status" value="1"/>
</dbReference>
<keyword evidence="3" id="KW-1015">Disulfide bond</keyword>
<organism evidence="5 6">
    <name type="scientific">Colocasia esculenta</name>
    <name type="common">Wild taro</name>
    <name type="synonym">Arum esculentum</name>
    <dbReference type="NCBI Taxonomy" id="4460"/>
    <lineage>
        <taxon>Eukaryota</taxon>
        <taxon>Viridiplantae</taxon>
        <taxon>Streptophyta</taxon>
        <taxon>Embryophyta</taxon>
        <taxon>Tracheophyta</taxon>
        <taxon>Spermatophyta</taxon>
        <taxon>Magnoliopsida</taxon>
        <taxon>Liliopsida</taxon>
        <taxon>Araceae</taxon>
        <taxon>Aroideae</taxon>
        <taxon>Colocasieae</taxon>
        <taxon>Colocasia</taxon>
    </lineage>
</organism>
<dbReference type="InterPro" id="IPR029044">
    <property type="entry name" value="Nucleotide-diphossugar_trans"/>
</dbReference>
<reference evidence="5" key="1">
    <citation type="submission" date="2017-07" db="EMBL/GenBank/DDBJ databases">
        <title>Taro Niue Genome Assembly and Annotation.</title>
        <authorList>
            <person name="Atibalentja N."/>
            <person name="Keating K."/>
            <person name="Fields C.J."/>
        </authorList>
    </citation>
    <scope>NUCLEOTIDE SEQUENCE</scope>
    <source>
        <strain evidence="5">Niue_2</strain>
        <tissue evidence="5">Leaf</tissue>
    </source>
</reference>
<dbReference type="Gene3D" id="3.90.550.10">
    <property type="entry name" value="Spore Coat Polysaccharide Biosynthesis Protein SpsA, Chain A"/>
    <property type="match status" value="2"/>
</dbReference>
<dbReference type="SUPFAM" id="SSF53448">
    <property type="entry name" value="Nucleotide-diphospho-sugar transferases"/>
    <property type="match status" value="1"/>
</dbReference>
<protein>
    <recommendedName>
        <fullName evidence="4">Glycosyl transferase 64 domain-containing protein</fullName>
    </recommendedName>
</protein>
<keyword evidence="2" id="KW-0808">Transferase</keyword>
<gene>
    <name evidence="5" type="ORF">Taro_036105</name>
</gene>
<dbReference type="GO" id="GO:0016020">
    <property type="term" value="C:membrane"/>
    <property type="evidence" value="ECO:0007669"/>
    <property type="project" value="InterPro"/>
</dbReference>
<dbReference type="Proteomes" id="UP000652761">
    <property type="component" value="Unassembled WGS sequence"/>
</dbReference>
<dbReference type="InterPro" id="IPR053318">
    <property type="entry name" value="GT64"/>
</dbReference>
<comment type="similarity">
    <text evidence="1">Belongs to the glycosyltransferase 64 family.</text>
</comment>
<name>A0A843WCE2_COLES</name>
<dbReference type="InterPro" id="IPR015338">
    <property type="entry name" value="GT64_dom"/>
</dbReference>
<evidence type="ECO:0000256" key="1">
    <source>
        <dbReference type="ARBA" id="ARBA00008700"/>
    </source>
</evidence>
<keyword evidence="6" id="KW-1185">Reference proteome</keyword>
<comment type="caution">
    <text evidence="5">The sequence shown here is derived from an EMBL/GenBank/DDBJ whole genome shotgun (WGS) entry which is preliminary data.</text>
</comment>
<feature type="domain" description="Glycosyl transferase 64" evidence="4">
    <location>
        <begin position="7"/>
        <end position="131"/>
    </location>
</feature>
<proteinExistence type="inferred from homology"/>
<evidence type="ECO:0000259" key="4">
    <source>
        <dbReference type="Pfam" id="PF09258"/>
    </source>
</evidence>
<dbReference type="PANTHER" id="PTHR48410">
    <property type="entry name" value="GLYCOSYLINOSITOL PHOSPHORYLCERAMIDE MANNOSYL TRANSFERASE 1"/>
    <property type="match status" value="1"/>
</dbReference>
<dbReference type="GO" id="GO:0016757">
    <property type="term" value="F:glycosyltransferase activity"/>
    <property type="evidence" value="ECO:0007669"/>
    <property type="project" value="InterPro"/>
</dbReference>
<evidence type="ECO:0000256" key="2">
    <source>
        <dbReference type="ARBA" id="ARBA00022679"/>
    </source>
</evidence>
<dbReference type="Pfam" id="PF09258">
    <property type="entry name" value="Glyco_transf_64"/>
    <property type="match status" value="2"/>
</dbReference>
<dbReference type="OrthoDB" id="5954868at2759"/>
<dbReference type="AlphaFoldDB" id="A0A843WCE2"/>